<evidence type="ECO:0000313" key="2">
    <source>
        <dbReference type="EMBL" id="GIY94742.1"/>
    </source>
</evidence>
<protein>
    <submittedName>
        <fullName evidence="2">Uncharacterized protein</fullName>
    </submittedName>
</protein>
<keyword evidence="3" id="KW-1185">Reference proteome</keyword>
<feature type="region of interest" description="Disordered" evidence="1">
    <location>
        <begin position="21"/>
        <end position="44"/>
    </location>
</feature>
<name>A0AAV4XJB1_CAEEX</name>
<evidence type="ECO:0000256" key="1">
    <source>
        <dbReference type="SAM" id="MobiDB-lite"/>
    </source>
</evidence>
<comment type="caution">
    <text evidence="2">The sequence shown here is derived from an EMBL/GenBank/DDBJ whole genome shotgun (WGS) entry which is preliminary data.</text>
</comment>
<evidence type="ECO:0000313" key="3">
    <source>
        <dbReference type="Proteomes" id="UP001054945"/>
    </source>
</evidence>
<sequence>MPLSICPLKCFPSKRVLGSEEAPTALSPSRKTTFLPPKPIPSRITNRERNQQVDVQRRHKSDRTERDLCNHFSTACSKDGVRNGPIFSWSISWEVKRNGLHSEEVYLMYNAASRMMGLKHFVPFACWRGYVTELIKNSLSSNRRDSYLPARRRRKTSQSGKKY</sequence>
<organism evidence="2 3">
    <name type="scientific">Caerostris extrusa</name>
    <name type="common">Bark spider</name>
    <name type="synonym">Caerostris bankana</name>
    <dbReference type="NCBI Taxonomy" id="172846"/>
    <lineage>
        <taxon>Eukaryota</taxon>
        <taxon>Metazoa</taxon>
        <taxon>Ecdysozoa</taxon>
        <taxon>Arthropoda</taxon>
        <taxon>Chelicerata</taxon>
        <taxon>Arachnida</taxon>
        <taxon>Araneae</taxon>
        <taxon>Araneomorphae</taxon>
        <taxon>Entelegynae</taxon>
        <taxon>Araneoidea</taxon>
        <taxon>Araneidae</taxon>
        <taxon>Caerostris</taxon>
    </lineage>
</organism>
<dbReference type="EMBL" id="BPLR01000422">
    <property type="protein sequence ID" value="GIY94742.1"/>
    <property type="molecule type" value="Genomic_DNA"/>
</dbReference>
<dbReference type="Proteomes" id="UP001054945">
    <property type="component" value="Unassembled WGS sequence"/>
</dbReference>
<gene>
    <name evidence="2" type="ORF">CEXT_27901</name>
</gene>
<reference evidence="2 3" key="1">
    <citation type="submission" date="2021-06" db="EMBL/GenBank/DDBJ databases">
        <title>Caerostris extrusa draft genome.</title>
        <authorList>
            <person name="Kono N."/>
            <person name="Arakawa K."/>
        </authorList>
    </citation>
    <scope>NUCLEOTIDE SEQUENCE [LARGE SCALE GENOMIC DNA]</scope>
</reference>
<dbReference type="AlphaFoldDB" id="A0AAV4XJB1"/>
<proteinExistence type="predicted"/>
<accession>A0AAV4XJB1</accession>